<dbReference type="SUPFAM" id="SSF101307">
    <property type="entry name" value="YutG-like"/>
    <property type="match status" value="1"/>
</dbReference>
<sequence length="159" mass="17196">MTEPRRPSMRNPVHFLAFGFGSGLAPKAPGTFGTLAAIPVWALLLPLPLWGYLLATAVVIAVGPWLCGRTSRDLGVHDHGGIVWDEIAGFLITMIAVPPTLLNLVLGFALFRFFDVLKPWPIGWLDRRIEGGWGIMVDDLVAGVYAALVLWGILALIGV</sequence>
<keyword evidence="1" id="KW-0443">Lipid metabolism</keyword>
<name>A0ABV4AF47_9GAMM</name>
<dbReference type="Proteomes" id="UP001562065">
    <property type="component" value="Unassembled WGS sequence"/>
</dbReference>
<proteinExistence type="predicted"/>
<evidence type="ECO:0000313" key="4">
    <source>
        <dbReference type="EMBL" id="MEY1661062.1"/>
    </source>
</evidence>
<keyword evidence="1" id="KW-0479">Metal-binding</keyword>
<evidence type="ECO:0000313" key="5">
    <source>
        <dbReference type="Proteomes" id="UP001562065"/>
    </source>
</evidence>
<keyword evidence="1" id="KW-0595">Phospholipid degradation</keyword>
<dbReference type="EC" id="3.1.3.27" evidence="1"/>
<comment type="subcellular location">
    <subcellularLocation>
        <location evidence="1">Cell inner membrane</location>
        <topology evidence="1">Multi-pass membrane protein</topology>
    </subcellularLocation>
</comment>
<dbReference type="PIRSF" id="PIRSF006162">
    <property type="entry name" value="PgpA"/>
    <property type="match status" value="1"/>
</dbReference>
<feature type="transmembrane region" description="Helical" evidence="2">
    <location>
        <begin position="133"/>
        <end position="157"/>
    </location>
</feature>
<feature type="transmembrane region" description="Helical" evidence="2">
    <location>
        <begin position="88"/>
        <end position="113"/>
    </location>
</feature>
<dbReference type="PANTHER" id="PTHR36305">
    <property type="entry name" value="PHOSPHATIDYLGLYCEROPHOSPHATASE A"/>
    <property type="match status" value="1"/>
</dbReference>
<dbReference type="EMBL" id="JBGCUO010000001">
    <property type="protein sequence ID" value="MEY1661062.1"/>
    <property type="molecule type" value="Genomic_DNA"/>
</dbReference>
<keyword evidence="1" id="KW-0997">Cell inner membrane</keyword>
<dbReference type="InterPro" id="IPR007686">
    <property type="entry name" value="YutG/PgpA"/>
</dbReference>
<comment type="catalytic activity">
    <reaction evidence="1">
        <text>a 1,2-diacyl-sn-glycero-3-phospho-(1'-sn-glycero-3'-phosphate) + H2O = a 1,2-diacyl-sn-glycero-3-phospho-(1'-sn-glycerol) + phosphate</text>
        <dbReference type="Rhea" id="RHEA:33751"/>
        <dbReference type="ChEBI" id="CHEBI:15377"/>
        <dbReference type="ChEBI" id="CHEBI:43474"/>
        <dbReference type="ChEBI" id="CHEBI:60110"/>
        <dbReference type="ChEBI" id="CHEBI:64716"/>
        <dbReference type="EC" id="3.1.3.27"/>
    </reaction>
</comment>
<keyword evidence="1" id="KW-1003">Cell membrane</keyword>
<keyword evidence="1" id="KW-0378">Hydrolase</keyword>
<dbReference type="CDD" id="cd06971">
    <property type="entry name" value="PgpA"/>
    <property type="match status" value="1"/>
</dbReference>
<keyword evidence="1" id="KW-1208">Phospholipid metabolism</keyword>
<gene>
    <name evidence="4" type="ORF">AB5I84_02745</name>
</gene>
<dbReference type="Pfam" id="PF04608">
    <property type="entry name" value="PgpA"/>
    <property type="match status" value="1"/>
</dbReference>
<keyword evidence="1 2" id="KW-0472">Membrane</keyword>
<evidence type="ECO:0000256" key="2">
    <source>
        <dbReference type="SAM" id="Phobius"/>
    </source>
</evidence>
<evidence type="ECO:0000256" key="1">
    <source>
        <dbReference type="PIRNR" id="PIRNR006162"/>
    </source>
</evidence>
<keyword evidence="1" id="KW-0442">Lipid degradation</keyword>
<feature type="transmembrane region" description="Helical" evidence="2">
    <location>
        <begin position="49"/>
        <end position="67"/>
    </location>
</feature>
<dbReference type="InterPro" id="IPR036681">
    <property type="entry name" value="PgpA-like_sf"/>
</dbReference>
<keyword evidence="1" id="KW-0460">Magnesium</keyword>
<keyword evidence="5" id="KW-1185">Reference proteome</keyword>
<dbReference type="PANTHER" id="PTHR36305:SF1">
    <property type="entry name" value="PHOSPHATIDYLGLYCEROPHOSPHATASE A"/>
    <property type="match status" value="1"/>
</dbReference>
<comment type="function">
    <text evidence="1">Lipid phosphatase which dephosphorylates phosphatidylglycerophosphate (PGP) to phosphatidylglycerol (PG).</text>
</comment>
<dbReference type="RefSeq" id="WP_369454300.1">
    <property type="nucleotide sequence ID" value="NZ_JBGCUO010000001.1"/>
</dbReference>
<evidence type="ECO:0000259" key="3">
    <source>
        <dbReference type="Pfam" id="PF04608"/>
    </source>
</evidence>
<keyword evidence="2" id="KW-1133">Transmembrane helix</keyword>
<organism evidence="4 5">
    <name type="scientific">Isoalcanivorax beigongshangi</name>
    <dbReference type="NCBI Taxonomy" id="3238810"/>
    <lineage>
        <taxon>Bacteria</taxon>
        <taxon>Pseudomonadati</taxon>
        <taxon>Pseudomonadota</taxon>
        <taxon>Gammaproteobacteria</taxon>
        <taxon>Oceanospirillales</taxon>
        <taxon>Alcanivoracaceae</taxon>
        <taxon>Isoalcanivorax</taxon>
    </lineage>
</organism>
<accession>A0ABV4AF47</accession>
<protein>
    <recommendedName>
        <fullName evidence="1">Phosphatidylglycerophosphatase A</fullName>
        <ecNumber evidence="1">3.1.3.27</ecNumber>
    </recommendedName>
    <alternativeName>
        <fullName evidence="1">Phosphatidylglycerolphosphate phosphatase A</fullName>
    </alternativeName>
</protein>
<reference evidence="4 5" key="1">
    <citation type="submission" date="2024-07" db="EMBL/GenBank/DDBJ databases">
        <authorList>
            <person name="Ren Q."/>
        </authorList>
    </citation>
    <scope>NUCLEOTIDE SEQUENCE [LARGE SCALE GENOMIC DNA]</scope>
    <source>
        <strain evidence="4 5">REN37</strain>
    </source>
</reference>
<dbReference type="InterPro" id="IPR026037">
    <property type="entry name" value="PgpA"/>
</dbReference>
<keyword evidence="1 2" id="KW-0812">Transmembrane</keyword>
<comment type="caution">
    <text evidence="4">The sequence shown here is derived from an EMBL/GenBank/DDBJ whole genome shotgun (WGS) entry which is preliminary data.</text>
</comment>
<comment type="pathway">
    <text evidence="1">Phospholipid metabolism; phosphatidylglycerol biosynthesis; phosphatidylglycerol from CDP-diacylglycerol: step 2/2.</text>
</comment>
<comment type="cofactor">
    <cofactor evidence="1">
        <name>Mg(2+)</name>
        <dbReference type="ChEBI" id="CHEBI:18420"/>
    </cofactor>
</comment>
<feature type="domain" description="YutG/PgpA" evidence="3">
    <location>
        <begin position="16"/>
        <end position="152"/>
    </location>
</feature>